<dbReference type="RefSeq" id="XP_002549384.1">
    <property type="nucleotide sequence ID" value="XM_002549338.1"/>
</dbReference>
<dbReference type="EMBL" id="GG692398">
    <property type="protein sequence ID" value="EER33256.1"/>
    <property type="molecule type" value="Genomic_DNA"/>
</dbReference>
<evidence type="ECO:0000313" key="6">
    <source>
        <dbReference type="Proteomes" id="UP000002037"/>
    </source>
</evidence>
<keyword evidence="2" id="KW-0067">ATP-binding</keyword>
<reference evidence="5 6" key="1">
    <citation type="journal article" date="2009" name="Nature">
        <title>Evolution of pathogenicity and sexual reproduction in eight Candida genomes.</title>
        <authorList>
            <person name="Butler G."/>
            <person name="Rasmussen M.D."/>
            <person name="Lin M.F."/>
            <person name="Santos M.A."/>
            <person name="Sakthikumar S."/>
            <person name="Munro C.A."/>
            <person name="Rheinbay E."/>
            <person name="Grabherr M."/>
            <person name="Forche A."/>
            <person name="Reedy J.L."/>
            <person name="Agrafioti I."/>
            <person name="Arnaud M.B."/>
            <person name="Bates S."/>
            <person name="Brown A.J."/>
            <person name="Brunke S."/>
            <person name="Costanzo M.C."/>
            <person name="Fitzpatrick D.A."/>
            <person name="de Groot P.W."/>
            <person name="Harris D."/>
            <person name="Hoyer L.L."/>
            <person name="Hube B."/>
            <person name="Klis F.M."/>
            <person name="Kodira C."/>
            <person name="Lennard N."/>
            <person name="Logue M.E."/>
            <person name="Martin R."/>
            <person name="Neiman A.M."/>
            <person name="Nikolaou E."/>
            <person name="Quail M.A."/>
            <person name="Quinn J."/>
            <person name="Santos M.C."/>
            <person name="Schmitzberger F.F."/>
            <person name="Sherlock G."/>
            <person name="Shah P."/>
            <person name="Silverstein K.A."/>
            <person name="Skrzypek M.S."/>
            <person name="Soll D."/>
            <person name="Staggs R."/>
            <person name="Stansfield I."/>
            <person name="Stumpf M.P."/>
            <person name="Sudbery P.E."/>
            <person name="Srikantha T."/>
            <person name="Zeng Q."/>
            <person name="Berman J."/>
            <person name="Berriman M."/>
            <person name="Heitman J."/>
            <person name="Gow N.A."/>
            <person name="Lorenz M.C."/>
            <person name="Birren B.W."/>
            <person name="Kellis M."/>
            <person name="Cuomo C.A."/>
        </authorList>
    </citation>
    <scope>NUCLEOTIDE SEQUENCE [LARGE SCALE GENOMIC DNA]</scope>
    <source>
        <strain evidence="6">ATCC MYA-3404 / T1</strain>
    </source>
</reference>
<dbReference type="SMART" id="SM00487">
    <property type="entry name" value="DEXDc"/>
    <property type="match status" value="1"/>
</dbReference>
<dbReference type="HOGENOM" id="CLU_000809_1_0_1"/>
<dbReference type="PROSITE" id="PS51192">
    <property type="entry name" value="HELICASE_ATP_BIND_1"/>
    <property type="match status" value="1"/>
</dbReference>
<dbReference type="GO" id="GO:0005524">
    <property type="term" value="F:ATP binding"/>
    <property type="evidence" value="ECO:0007669"/>
    <property type="project" value="UniProtKB-KW"/>
</dbReference>
<dbReference type="AlphaFoldDB" id="C5MC89"/>
<dbReference type="GO" id="GO:1901255">
    <property type="term" value="P:nucleotide-excision repair involved in interstrand cross-link repair"/>
    <property type="evidence" value="ECO:0007669"/>
    <property type="project" value="EnsemblFungi"/>
</dbReference>
<dbReference type="SMART" id="SM00490">
    <property type="entry name" value="HELICc"/>
    <property type="match status" value="1"/>
</dbReference>
<proteinExistence type="predicted"/>
<dbReference type="GO" id="GO:0005634">
    <property type="term" value="C:nucleus"/>
    <property type="evidence" value="ECO:0007669"/>
    <property type="project" value="EnsemblFungi"/>
</dbReference>
<dbReference type="GeneID" id="8297816"/>
<evidence type="ECO:0000259" key="4">
    <source>
        <dbReference type="PROSITE" id="PS51194"/>
    </source>
</evidence>
<dbReference type="KEGG" id="ctp:CTRG_03681"/>
<dbReference type="CDD" id="cd18797">
    <property type="entry name" value="SF2_C_Hrq"/>
    <property type="match status" value="1"/>
</dbReference>
<dbReference type="Pfam" id="PF00270">
    <property type="entry name" value="DEAD"/>
    <property type="match status" value="1"/>
</dbReference>
<feature type="domain" description="Helicase C-terminal" evidence="4">
    <location>
        <begin position="561"/>
        <end position="718"/>
    </location>
</feature>
<dbReference type="SUPFAM" id="SSF52540">
    <property type="entry name" value="P-loop containing nucleoside triphosphate hydrolases"/>
    <property type="match status" value="1"/>
</dbReference>
<evidence type="ECO:0000256" key="2">
    <source>
        <dbReference type="ARBA" id="ARBA00022840"/>
    </source>
</evidence>
<sequence length="1127" mass="128230">MMSNEKPRSLFFQKISRIFYEINTHLTFLSSHSRSVIPSYDLLQKLDSSITPLELSIYKYLFPEGEIFFDYVDENQVMLSFVEEVKVGNQGYHQSAIAEKFEEHTRQSKQILIFTFQDTKVHGIGKAMRSLSNKRRKANSGDYKSEQRQGFFLEDSKFQLQPLSKQQLTNLIKNRNEKFNRLLQVFMDKFSNQEEAEKKLIDAATRRIPEEPILDDMVKLLEQRPSTTATANVTLTTDEMISALKKSKFYNNQISSVQLLNKERPAEKQSLLPQIQEFIHPELKEALLQTKGISIDNDLYSHQAVALNTLLDPTNNSHVIASTSTASGKSLIYQIPVLNSILWDISNGFHGRSTTAFFIFPTKALAQDQIRHFKDFISQLPSAQSRPIVVNTYDGDTPFQERVKISKESDIIFTNPDTIHASILPGHSFDNWREFLRSLKFVVMDELHVYKGTFGINVGFVMARLARIKNKLSQDDGDQIRFISCSATIQNPISHFRVVCALRDSDEIVHVNQDGSPCCEKKLVVWNPPALMNQRGQKENTPDKLVPRVSMISESARLLLNILTINDNLRVIVFCPIRVICETLMKEVRHLLQDVFSKSGIDQSDIMAYRGGYSKNDRRVIEKKMFDGQLRAIVATNALELGIDLSHLDVVITCGFPMSKSNLHQQFGRAGRRRNAKGSLAVFVPGKSPVDQYYLENPHELIGNNYEDLCVEGLREMECGRLILEKHLQCAAYEEGISLEDMHWFMPTGSKNDFSKILNENLILDVDGKYKTNPRYTTKPHNQVAIRAIEEPAFAVVDITNNRNIVIEEIELSRTTFTLYEGGIFLHQGQPYLIKEFNQEDRYAKVERVNVDWTTSQRDYTDVDPEEVECVKPLFPPKAQQALDIPAFSGRIKITMKVFGFFKVNRREEILEVVEVKNPPVIIYSKGFWLNIPSEALEVIHEKQLSTAGGIHAAAHAIMNMLPIHINGAPENGRNIADMELSTECKSPLKEFSARENSRKRPARLVFYDTKGGQSGTGISYKCFESIDEILDATFRRVKNCTCNWGCPLCVVSSTCKEQMRVSSRPAALIVLASFMGMNLQKLKDELPNGPEPNLPDVNIETIVNANNTVRFSPNVKLLNVIRRKNT</sequence>
<organism evidence="5 6">
    <name type="scientific">Candida tropicalis (strain ATCC MYA-3404 / T1)</name>
    <name type="common">Yeast</name>
    <dbReference type="NCBI Taxonomy" id="294747"/>
    <lineage>
        <taxon>Eukaryota</taxon>
        <taxon>Fungi</taxon>
        <taxon>Dikarya</taxon>
        <taxon>Ascomycota</taxon>
        <taxon>Saccharomycotina</taxon>
        <taxon>Pichiomycetes</taxon>
        <taxon>Debaryomycetaceae</taxon>
        <taxon>Candida/Lodderomyces clade</taxon>
        <taxon>Candida</taxon>
    </lineage>
</organism>
<name>C5MC89_CANTT</name>
<dbReference type="PANTHER" id="PTHR47957:SF3">
    <property type="entry name" value="ATP-DEPENDENT HELICASE HRQ1"/>
    <property type="match status" value="1"/>
</dbReference>
<dbReference type="InterPro" id="IPR001650">
    <property type="entry name" value="Helicase_C-like"/>
</dbReference>
<dbReference type="PANTHER" id="PTHR47957">
    <property type="entry name" value="ATP-DEPENDENT HELICASE HRQ1"/>
    <property type="match status" value="1"/>
</dbReference>
<dbReference type="GO" id="GO:0043138">
    <property type="term" value="F:3'-5' DNA helicase activity"/>
    <property type="evidence" value="ECO:0007669"/>
    <property type="project" value="EnsemblFungi"/>
</dbReference>
<feature type="domain" description="Helicase ATP-binding" evidence="3">
    <location>
        <begin position="310"/>
        <end position="507"/>
    </location>
</feature>
<dbReference type="Pfam" id="PF22982">
    <property type="entry name" value="WHD_HRQ1"/>
    <property type="match status" value="1"/>
</dbReference>
<keyword evidence="6" id="KW-1185">Reference proteome</keyword>
<dbReference type="GO" id="GO:0035861">
    <property type="term" value="C:site of double-strand break"/>
    <property type="evidence" value="ECO:0007669"/>
    <property type="project" value="EnsemblFungi"/>
</dbReference>
<dbReference type="GO" id="GO:0070914">
    <property type="term" value="P:UV-damage excision repair"/>
    <property type="evidence" value="ECO:0007669"/>
    <property type="project" value="EnsemblFungi"/>
</dbReference>
<dbReference type="InterPro" id="IPR014001">
    <property type="entry name" value="Helicase_ATP-bd"/>
</dbReference>
<accession>C5MC89</accession>
<dbReference type="Pfam" id="PF09369">
    <property type="entry name" value="MZB"/>
    <property type="match status" value="1"/>
</dbReference>
<dbReference type="Gene3D" id="3.40.50.300">
    <property type="entry name" value="P-loop containing nucleotide triphosphate hydrolases"/>
    <property type="match status" value="2"/>
</dbReference>
<dbReference type="CDD" id="cd17923">
    <property type="entry name" value="DEXHc_Hrq1-like"/>
    <property type="match status" value="1"/>
</dbReference>
<dbReference type="Pfam" id="PF00271">
    <property type="entry name" value="Helicase_C"/>
    <property type="match status" value="1"/>
</dbReference>
<dbReference type="InterPro" id="IPR011545">
    <property type="entry name" value="DEAD/DEAH_box_helicase_dom"/>
</dbReference>
<dbReference type="VEuPathDB" id="FungiDB:CTRG_03681"/>
<evidence type="ECO:0000259" key="3">
    <source>
        <dbReference type="PROSITE" id="PS51192"/>
    </source>
</evidence>
<dbReference type="InterPro" id="IPR055227">
    <property type="entry name" value="HRQ1_WHD"/>
</dbReference>
<dbReference type="OrthoDB" id="18781at2759"/>
<evidence type="ECO:0000313" key="5">
    <source>
        <dbReference type="EMBL" id="EER33256.1"/>
    </source>
</evidence>
<protein>
    <submittedName>
        <fullName evidence="5">Uncharacterized protein</fullName>
    </submittedName>
</protein>
<keyword evidence="1" id="KW-0547">Nucleotide-binding</keyword>
<dbReference type="Proteomes" id="UP000002037">
    <property type="component" value="Unassembled WGS sequence"/>
</dbReference>
<dbReference type="InterPro" id="IPR027417">
    <property type="entry name" value="P-loop_NTPase"/>
</dbReference>
<dbReference type="eggNOG" id="KOG4150">
    <property type="taxonomic scope" value="Eukaryota"/>
</dbReference>
<dbReference type="InterPro" id="IPR018973">
    <property type="entry name" value="MZB"/>
</dbReference>
<dbReference type="PROSITE" id="PS51194">
    <property type="entry name" value="HELICASE_CTER"/>
    <property type="match status" value="1"/>
</dbReference>
<evidence type="ECO:0000256" key="1">
    <source>
        <dbReference type="ARBA" id="ARBA00022741"/>
    </source>
</evidence>
<dbReference type="GO" id="GO:0000405">
    <property type="term" value="F:bubble DNA binding"/>
    <property type="evidence" value="ECO:0007669"/>
    <property type="project" value="EnsemblFungi"/>
</dbReference>
<gene>
    <name evidence="5" type="ORF">CTRG_03681</name>
</gene>